<dbReference type="Gene3D" id="1.20.910.10">
    <property type="entry name" value="Heme oxygenase-like"/>
    <property type="match status" value="1"/>
</dbReference>
<dbReference type="eggNOG" id="COG3230">
    <property type="taxonomic scope" value="Bacteria"/>
</dbReference>
<dbReference type="InterPro" id="IPR016084">
    <property type="entry name" value="Haem_Oase-like_multi-hlx"/>
</dbReference>
<reference evidence="1" key="1">
    <citation type="journal article" date="2014" name="Genome Announc.">
        <title>Draft Genome Sequences of Marine Flavobacterium Nonlabens Strains NR17, NR24, NR27, NR32, NR33, and Ara13.</title>
        <authorList>
            <person name="Nakanishi M."/>
            <person name="Meirelles P."/>
            <person name="Suzuki R."/>
            <person name="Takatani N."/>
            <person name="Mino S."/>
            <person name="Suda W."/>
            <person name="Oshima K."/>
            <person name="Hattori M."/>
            <person name="Ohkuma M."/>
            <person name="Hosokawa M."/>
            <person name="Miyashita K."/>
            <person name="Thompson F.L."/>
            <person name="Niwa A."/>
            <person name="Sawabe T."/>
            <person name="Sawabe T."/>
        </authorList>
    </citation>
    <scope>NUCLEOTIDE SEQUENCE [LARGE SCALE GENOMIC DNA]</scope>
    <source>
        <strain evidence="1">JCM 19294</strain>
    </source>
</reference>
<keyword evidence="2" id="KW-1185">Reference proteome</keyword>
<dbReference type="STRING" id="319236.BST91_11845"/>
<protein>
    <submittedName>
        <fullName evidence="1">Bacteriophytochrome heme oxygenase BphO</fullName>
    </submittedName>
</protein>
<comment type="caution">
    <text evidence="1">The sequence shown here is derived from an EMBL/GenBank/DDBJ whole genome shotgun (WGS) entry which is preliminary data.</text>
</comment>
<evidence type="ECO:0000313" key="1">
    <source>
        <dbReference type="EMBL" id="GAK95785.1"/>
    </source>
</evidence>
<name>A0A090PYC3_9FLAO</name>
<dbReference type="EMBL" id="BBML01000001">
    <property type="protein sequence ID" value="GAK95785.1"/>
    <property type="molecule type" value="Genomic_DNA"/>
</dbReference>
<dbReference type="Pfam" id="PF01126">
    <property type="entry name" value="Heme_oxygenase"/>
    <property type="match status" value="1"/>
</dbReference>
<organism evidence="1 2">
    <name type="scientific">Nonlabens tegetincola</name>
    <dbReference type="NCBI Taxonomy" id="323273"/>
    <lineage>
        <taxon>Bacteria</taxon>
        <taxon>Pseudomonadati</taxon>
        <taxon>Bacteroidota</taxon>
        <taxon>Flavobacteriia</taxon>
        <taxon>Flavobacteriales</taxon>
        <taxon>Flavobacteriaceae</taxon>
        <taxon>Nonlabens</taxon>
    </lineage>
</organism>
<dbReference type="GO" id="GO:0004392">
    <property type="term" value="F:heme oxygenase (decyclizing) activity"/>
    <property type="evidence" value="ECO:0007669"/>
    <property type="project" value="InterPro"/>
</dbReference>
<dbReference type="CDD" id="cd19166">
    <property type="entry name" value="HemeO-bac"/>
    <property type="match status" value="1"/>
</dbReference>
<proteinExistence type="predicted"/>
<dbReference type="SUPFAM" id="SSF48613">
    <property type="entry name" value="Heme oxygenase-like"/>
    <property type="match status" value="1"/>
</dbReference>
<dbReference type="GO" id="GO:0006788">
    <property type="term" value="P:heme oxidation"/>
    <property type="evidence" value="ECO:0007669"/>
    <property type="project" value="InterPro"/>
</dbReference>
<evidence type="ECO:0000313" key="2">
    <source>
        <dbReference type="Proteomes" id="UP000029221"/>
    </source>
</evidence>
<dbReference type="Proteomes" id="UP000029221">
    <property type="component" value="Unassembled WGS sequence"/>
</dbReference>
<dbReference type="InterPro" id="IPR016053">
    <property type="entry name" value="Haem_Oase-like"/>
</dbReference>
<sequence>MILINNLRSRTKELHEKLDKAPHSIAIFNQNISKEYFLEILMLNYKAYLPIEKSLSMERQPISRWIEHDYFELTQRDIHLPNIESISFTPLEMIGALYVVEGSLLGGAVIGKQLSENKNLDYNINSMQFYTSSNEERRARWKATLKLLKEDYTTSEMDEIVVGAIKTFNHFINIMT</sequence>
<accession>A0A090PYC3</accession>
<gene>
    <name evidence="1" type="ORF">JCM19294_2567</name>
</gene>
<dbReference type="AlphaFoldDB" id="A0A090PYC3"/>
<dbReference type="RefSeq" id="WP_042276524.1">
    <property type="nucleotide sequence ID" value="NZ_BBML01000001.1"/>
</dbReference>